<dbReference type="RefSeq" id="WP_239262137.1">
    <property type="nucleotide sequence ID" value="NZ_JAKRCV010000005.1"/>
</dbReference>
<dbReference type="PANTHER" id="PTHR18964">
    <property type="entry name" value="ROK (REPRESSOR, ORF, KINASE) FAMILY"/>
    <property type="match status" value="1"/>
</dbReference>
<accession>A0ABS9Q0H8</accession>
<gene>
    <name evidence="2" type="ORF">MHL29_02995</name>
</gene>
<protein>
    <submittedName>
        <fullName evidence="2">ROK family protein</fullName>
    </submittedName>
</protein>
<organism evidence="2 3">
    <name type="scientific">Arsenicicoccus bolidensis</name>
    <dbReference type="NCBI Taxonomy" id="229480"/>
    <lineage>
        <taxon>Bacteria</taxon>
        <taxon>Bacillati</taxon>
        <taxon>Actinomycetota</taxon>
        <taxon>Actinomycetes</taxon>
        <taxon>Micrococcales</taxon>
        <taxon>Intrasporangiaceae</taxon>
        <taxon>Arsenicicoccus</taxon>
    </lineage>
</organism>
<dbReference type="SUPFAM" id="SSF46785">
    <property type="entry name" value="Winged helix' DNA-binding domain"/>
    <property type="match status" value="1"/>
</dbReference>
<dbReference type="PANTHER" id="PTHR18964:SF149">
    <property type="entry name" value="BIFUNCTIONAL UDP-N-ACETYLGLUCOSAMINE 2-EPIMERASE_N-ACETYLMANNOSAMINE KINASE"/>
    <property type="match status" value="1"/>
</dbReference>
<dbReference type="InterPro" id="IPR043129">
    <property type="entry name" value="ATPase_NBD"/>
</dbReference>
<evidence type="ECO:0000313" key="3">
    <source>
        <dbReference type="Proteomes" id="UP001521931"/>
    </source>
</evidence>
<dbReference type="SUPFAM" id="SSF53067">
    <property type="entry name" value="Actin-like ATPase domain"/>
    <property type="match status" value="2"/>
</dbReference>
<keyword evidence="3" id="KW-1185">Reference proteome</keyword>
<dbReference type="Gene3D" id="3.30.420.40">
    <property type="match status" value="2"/>
</dbReference>
<proteinExistence type="inferred from homology"/>
<evidence type="ECO:0000256" key="1">
    <source>
        <dbReference type="ARBA" id="ARBA00006479"/>
    </source>
</evidence>
<sequence>MATNSPAQPAGASLSGQVNATQETLRESNLALVARTIFASINGISRAGVSAEVGLTRATVSRLVEDLLSGGLVREEGQVSGGPGRPATRLVPASTLCALGMQVNATYRICRLMGLDGYIVDEIHVPGEMVDSDPREVLSALGNDARELLARSLAGRRLVGAGLALPGIVSEREGLLRRAPNLGWTDAHPASLMGLEDLVQLEVLGNEADLAAFSLARPAPGRTSGPSSFIYVSGEIGIGGSAVIEGEVMRGLHGWAGELGHMCVDPRGPSCPCGSHGCLERYAGWRAFEVGAGLPHGSDVDDFLARHRDGDQRAEATLAAAAEALETALVSVVNLLDIPTIVIGGHLAELGAIILPGVEEGVRRRALSGRFDGLTVTIWPAATADDPGRAAAGAAAAVLDEVVKHPASWLGR</sequence>
<evidence type="ECO:0000313" key="2">
    <source>
        <dbReference type="EMBL" id="MCG7320862.1"/>
    </source>
</evidence>
<dbReference type="Pfam" id="PF00480">
    <property type="entry name" value="ROK"/>
    <property type="match status" value="1"/>
</dbReference>
<name>A0ABS9Q0H8_9MICO</name>
<comment type="similarity">
    <text evidence="1">Belongs to the ROK (NagC/XylR) family.</text>
</comment>
<dbReference type="InterPro" id="IPR036388">
    <property type="entry name" value="WH-like_DNA-bd_sf"/>
</dbReference>
<dbReference type="InterPro" id="IPR000600">
    <property type="entry name" value="ROK"/>
</dbReference>
<dbReference type="Gene3D" id="1.10.10.10">
    <property type="entry name" value="Winged helix-like DNA-binding domain superfamily/Winged helix DNA-binding domain"/>
    <property type="match status" value="1"/>
</dbReference>
<dbReference type="InterPro" id="IPR036390">
    <property type="entry name" value="WH_DNA-bd_sf"/>
</dbReference>
<dbReference type="EMBL" id="JAKRCV010000005">
    <property type="protein sequence ID" value="MCG7320862.1"/>
    <property type="molecule type" value="Genomic_DNA"/>
</dbReference>
<comment type="caution">
    <text evidence="2">The sequence shown here is derived from an EMBL/GenBank/DDBJ whole genome shotgun (WGS) entry which is preliminary data.</text>
</comment>
<dbReference type="Proteomes" id="UP001521931">
    <property type="component" value="Unassembled WGS sequence"/>
</dbReference>
<reference evidence="2 3" key="1">
    <citation type="submission" date="2022-02" db="EMBL/GenBank/DDBJ databases">
        <title>Uncovering new skin microbiome diversity through culturing and metagenomics.</title>
        <authorList>
            <person name="Conlan S."/>
            <person name="Deming C."/>
            <person name="Nisc Comparative Sequencing Program N."/>
            <person name="Segre J.A."/>
        </authorList>
    </citation>
    <scope>NUCLEOTIDE SEQUENCE [LARGE SCALE GENOMIC DNA]</scope>
    <source>
        <strain evidence="2 3">ACRQZ</strain>
    </source>
</reference>